<comment type="similarity">
    <text evidence="1 5">Belongs to the aldehyde dehydrogenase family.</text>
</comment>
<evidence type="ECO:0000256" key="2">
    <source>
        <dbReference type="ARBA" id="ARBA00011881"/>
    </source>
</evidence>
<dbReference type="Gene3D" id="3.40.605.10">
    <property type="entry name" value="Aldehyde Dehydrogenase, Chain A, domain 1"/>
    <property type="match status" value="1"/>
</dbReference>
<dbReference type="InterPro" id="IPR029510">
    <property type="entry name" value="Ald_DH_CS_GLU"/>
</dbReference>
<dbReference type="EMBL" id="BMPD01000013">
    <property type="protein sequence ID" value="GGK85013.1"/>
    <property type="molecule type" value="Genomic_DNA"/>
</dbReference>
<name>A0A830F521_9EURY</name>
<feature type="domain" description="Aldehyde dehydrogenase" evidence="6">
    <location>
        <begin position="37"/>
        <end position="498"/>
    </location>
</feature>
<dbReference type="PROSITE" id="PS00687">
    <property type="entry name" value="ALDEHYDE_DEHYDR_GLU"/>
    <property type="match status" value="1"/>
</dbReference>
<evidence type="ECO:0000313" key="8">
    <source>
        <dbReference type="Proteomes" id="UP000614221"/>
    </source>
</evidence>
<comment type="subunit">
    <text evidence="2">Homotetramer.</text>
</comment>
<evidence type="ECO:0000256" key="5">
    <source>
        <dbReference type="RuleBase" id="RU003345"/>
    </source>
</evidence>
<dbReference type="Proteomes" id="UP000614221">
    <property type="component" value="Unassembled WGS sequence"/>
</dbReference>
<reference evidence="7" key="2">
    <citation type="submission" date="2020-09" db="EMBL/GenBank/DDBJ databases">
        <authorList>
            <person name="Sun Q."/>
            <person name="Ohkuma M."/>
        </authorList>
    </citation>
    <scope>NUCLEOTIDE SEQUENCE</scope>
    <source>
        <strain evidence="7">JCM 19018</strain>
    </source>
</reference>
<dbReference type="PROSITE" id="PS00070">
    <property type="entry name" value="ALDEHYDE_DEHYDR_CYS"/>
    <property type="match status" value="1"/>
</dbReference>
<proteinExistence type="inferred from homology"/>
<dbReference type="InterPro" id="IPR016162">
    <property type="entry name" value="Ald_DH_N"/>
</dbReference>
<evidence type="ECO:0000256" key="1">
    <source>
        <dbReference type="ARBA" id="ARBA00009986"/>
    </source>
</evidence>
<evidence type="ECO:0000259" key="6">
    <source>
        <dbReference type="Pfam" id="PF00171"/>
    </source>
</evidence>
<dbReference type="InterPro" id="IPR016163">
    <property type="entry name" value="Ald_DH_C"/>
</dbReference>
<dbReference type="AlphaFoldDB" id="A0A830F521"/>
<sequence length="506" mass="54371">MASHTETDSARIKDRHAALADSLLPSGPLKHFVGGEWITGSGDNTFESINPTTGEALVRVYEGTKEDIDRAVNAAWEAYEQRWAGATPAERQQVLHMLADRLEARAEDFARLEVLDNGKPIIEAREDIELAVDHLRYFAGAARNIEGKTVPNGELHVQTRREPYGVVGQIVPWNFPLLLAIWKLAPALAAGNTVVLKPAEQTPASLLTYMREVEDMLPDGVVNVVTGSGPATGAPLVSHERVPKVAFTGSTEVGQGVMKAAANTISDITLELGGKSPLIVAPDAAPTDAAEIAVDAMFFNSGECCSAGTRLFVHESSADEFVDAFLDAIGQLRMGDPLNEATDIGPQVSRTEVEKTLHYIGLARDSDADILRGGGTAEEGILAEGCFVEPTVIADIDADNTVATQEIFGPVEVLLEWDDYDEMVARANNVDYGLAAGVVTDDLSFAHRIAADIKAGNIWVNTFNRLPAGQPFGGYKQSGIGREGAMETLWEYTQTKSITMDLGENQ</sequence>
<feature type="active site" evidence="4">
    <location>
        <position position="271"/>
    </location>
</feature>
<dbReference type="InterPro" id="IPR016161">
    <property type="entry name" value="Ald_DH/histidinol_DH"/>
</dbReference>
<dbReference type="SUPFAM" id="SSF53720">
    <property type="entry name" value="ALDH-like"/>
    <property type="match status" value="1"/>
</dbReference>
<dbReference type="PANTHER" id="PTHR11699">
    <property type="entry name" value="ALDEHYDE DEHYDROGENASE-RELATED"/>
    <property type="match status" value="1"/>
</dbReference>
<dbReference type="FunFam" id="3.40.605.10:FF:000007">
    <property type="entry name" value="NAD/NADP-dependent betaine aldehyde dehydrogenase"/>
    <property type="match status" value="1"/>
</dbReference>
<organism evidence="7 8">
    <name type="scientific">Haloarcula sebkhae</name>
    <dbReference type="NCBI Taxonomy" id="932660"/>
    <lineage>
        <taxon>Archaea</taxon>
        <taxon>Methanobacteriati</taxon>
        <taxon>Methanobacteriota</taxon>
        <taxon>Stenosarchaea group</taxon>
        <taxon>Halobacteria</taxon>
        <taxon>Halobacteriales</taxon>
        <taxon>Haloarculaceae</taxon>
        <taxon>Haloarcula</taxon>
    </lineage>
</organism>
<accession>A0A830F521</accession>
<dbReference type="InterPro" id="IPR015590">
    <property type="entry name" value="Aldehyde_DH_dom"/>
</dbReference>
<keyword evidence="3 5" id="KW-0560">Oxidoreductase</keyword>
<dbReference type="Gene3D" id="3.40.309.10">
    <property type="entry name" value="Aldehyde Dehydrogenase, Chain A, domain 2"/>
    <property type="match status" value="1"/>
</dbReference>
<dbReference type="FunFam" id="3.40.605.10:FF:000026">
    <property type="entry name" value="Aldehyde dehydrogenase, putative"/>
    <property type="match status" value="1"/>
</dbReference>
<dbReference type="GO" id="GO:0016620">
    <property type="term" value="F:oxidoreductase activity, acting on the aldehyde or oxo group of donors, NAD or NADP as acceptor"/>
    <property type="evidence" value="ECO:0007669"/>
    <property type="project" value="InterPro"/>
</dbReference>
<reference evidence="7" key="1">
    <citation type="journal article" date="2014" name="Int. J. Syst. Evol. Microbiol.">
        <title>Complete genome sequence of Corynebacterium casei LMG S-19264T (=DSM 44701T), isolated from a smear-ripened cheese.</title>
        <authorList>
            <consortium name="US DOE Joint Genome Institute (JGI-PGF)"/>
            <person name="Walter F."/>
            <person name="Albersmeier A."/>
            <person name="Kalinowski J."/>
            <person name="Ruckert C."/>
        </authorList>
    </citation>
    <scope>NUCLEOTIDE SEQUENCE</scope>
    <source>
        <strain evidence="7">JCM 19018</strain>
    </source>
</reference>
<dbReference type="RefSeq" id="WP_188980958.1">
    <property type="nucleotide sequence ID" value="NZ_BMPD01000013.1"/>
</dbReference>
<dbReference type="FunFam" id="3.40.309.10:FF:000001">
    <property type="entry name" value="Mitochondrial aldehyde dehydrogenase 2"/>
    <property type="match status" value="1"/>
</dbReference>
<dbReference type="InterPro" id="IPR016160">
    <property type="entry name" value="Ald_DH_CS_CYS"/>
</dbReference>
<gene>
    <name evidence="7" type="primary">dhaS</name>
    <name evidence="7" type="ORF">GCM10009067_41380</name>
</gene>
<evidence type="ECO:0000256" key="3">
    <source>
        <dbReference type="ARBA" id="ARBA00023002"/>
    </source>
</evidence>
<evidence type="ECO:0000313" key="7">
    <source>
        <dbReference type="EMBL" id="GGK85013.1"/>
    </source>
</evidence>
<protein>
    <submittedName>
        <fullName evidence="7">Putative aldehyde dehydrogenase DhaS</fullName>
    </submittedName>
</protein>
<comment type="caution">
    <text evidence="7">The sequence shown here is derived from an EMBL/GenBank/DDBJ whole genome shotgun (WGS) entry which is preliminary data.</text>
</comment>
<dbReference type="Pfam" id="PF00171">
    <property type="entry name" value="Aldedh"/>
    <property type="match status" value="1"/>
</dbReference>
<dbReference type="OrthoDB" id="6342at2157"/>
<evidence type="ECO:0000256" key="4">
    <source>
        <dbReference type="PROSITE-ProRule" id="PRU10007"/>
    </source>
</evidence>